<gene>
    <name evidence="2" type="ORF">IWX90DRAFT_434284</name>
</gene>
<protein>
    <submittedName>
        <fullName evidence="2">Uncharacterized protein</fullName>
    </submittedName>
</protein>
<evidence type="ECO:0000256" key="1">
    <source>
        <dbReference type="SAM" id="MobiDB-lite"/>
    </source>
</evidence>
<reference evidence="2 3" key="1">
    <citation type="journal article" date="2022" name="G3 (Bethesda)">
        <title>Enemy or ally: a genomic approach to elucidate the lifestyle of Phyllosticta citrichinaensis.</title>
        <authorList>
            <person name="Buijs V.A."/>
            <person name="Groenewald J.Z."/>
            <person name="Haridas S."/>
            <person name="LaButti K.M."/>
            <person name="Lipzen A."/>
            <person name="Martin F.M."/>
            <person name="Barry K."/>
            <person name="Grigoriev I.V."/>
            <person name="Crous P.W."/>
            <person name="Seidl M.F."/>
        </authorList>
    </citation>
    <scope>NUCLEOTIDE SEQUENCE [LARGE SCALE GENOMIC DNA]</scope>
    <source>
        <strain evidence="2 3">CBS 129764</strain>
    </source>
</reference>
<name>A0ABR1XUK8_9PEZI</name>
<feature type="region of interest" description="Disordered" evidence="1">
    <location>
        <begin position="134"/>
        <end position="153"/>
    </location>
</feature>
<dbReference type="EMBL" id="JBBWUH010000005">
    <property type="protein sequence ID" value="KAK8166959.1"/>
    <property type="molecule type" value="Genomic_DNA"/>
</dbReference>
<keyword evidence="3" id="KW-1185">Reference proteome</keyword>
<evidence type="ECO:0000313" key="3">
    <source>
        <dbReference type="Proteomes" id="UP001456524"/>
    </source>
</evidence>
<accession>A0ABR1XUK8</accession>
<organism evidence="2 3">
    <name type="scientific">Phyllosticta citrichinensis</name>
    <dbReference type="NCBI Taxonomy" id="1130410"/>
    <lineage>
        <taxon>Eukaryota</taxon>
        <taxon>Fungi</taxon>
        <taxon>Dikarya</taxon>
        <taxon>Ascomycota</taxon>
        <taxon>Pezizomycotina</taxon>
        <taxon>Dothideomycetes</taxon>
        <taxon>Dothideomycetes incertae sedis</taxon>
        <taxon>Botryosphaeriales</taxon>
        <taxon>Phyllostictaceae</taxon>
        <taxon>Phyllosticta</taxon>
    </lineage>
</organism>
<feature type="compositionally biased region" description="Polar residues" evidence="1">
    <location>
        <begin position="85"/>
        <end position="111"/>
    </location>
</feature>
<dbReference type="Proteomes" id="UP001456524">
    <property type="component" value="Unassembled WGS sequence"/>
</dbReference>
<feature type="region of interest" description="Disordered" evidence="1">
    <location>
        <begin position="85"/>
        <end position="120"/>
    </location>
</feature>
<sequence>MTMLDDRIHRKPGLISGATWPTSKSTRVTASFALSIFPRGRTTPEEWRRRHAMTRFLRHYALGRPVLLGCQCLQENAFNIKRTHNTSTNPEFQQPTSLHPFTTTRQRSSTHAYPAAQRKTDKHLPQPLLQVGFHSEFSTAPPPPQSRISTVLSPQSRISKVSSYVRGGCDASIEGVRGGCFYREGAAGEGGTRWRGRARGC</sequence>
<comment type="caution">
    <text evidence="2">The sequence shown here is derived from an EMBL/GenBank/DDBJ whole genome shotgun (WGS) entry which is preliminary data.</text>
</comment>
<proteinExistence type="predicted"/>
<evidence type="ECO:0000313" key="2">
    <source>
        <dbReference type="EMBL" id="KAK8166959.1"/>
    </source>
</evidence>